<dbReference type="PRINTS" id="PR00463">
    <property type="entry name" value="EP450I"/>
</dbReference>
<gene>
    <name evidence="15" type="ORF">M413DRAFT_20453</name>
</gene>
<dbReference type="GO" id="GO:0005506">
    <property type="term" value="F:iron ion binding"/>
    <property type="evidence" value="ECO:0007669"/>
    <property type="project" value="InterPro"/>
</dbReference>
<dbReference type="GO" id="GO:0004497">
    <property type="term" value="F:monooxygenase activity"/>
    <property type="evidence" value="ECO:0007669"/>
    <property type="project" value="UniProtKB-KW"/>
</dbReference>
<keyword evidence="11" id="KW-0503">Monooxygenase</keyword>
<evidence type="ECO:0000256" key="4">
    <source>
        <dbReference type="ARBA" id="ARBA00010617"/>
    </source>
</evidence>
<keyword evidence="6" id="KW-0812">Transmembrane</keyword>
<dbReference type="HOGENOM" id="CLU_001570_2_0_1"/>
<comment type="subcellular location">
    <subcellularLocation>
        <location evidence="2">Membrane</location>
        <topology evidence="2">Single-pass membrane protein</topology>
    </subcellularLocation>
</comment>
<dbReference type="GO" id="GO:0016020">
    <property type="term" value="C:membrane"/>
    <property type="evidence" value="ECO:0007669"/>
    <property type="project" value="UniProtKB-SubCell"/>
</dbReference>
<reference evidence="16" key="2">
    <citation type="submission" date="2015-01" db="EMBL/GenBank/DDBJ databases">
        <title>Evolutionary Origins and Diversification of the Mycorrhizal Mutualists.</title>
        <authorList>
            <consortium name="DOE Joint Genome Institute"/>
            <consortium name="Mycorrhizal Genomics Consortium"/>
            <person name="Kohler A."/>
            <person name="Kuo A."/>
            <person name="Nagy L.G."/>
            <person name="Floudas D."/>
            <person name="Copeland A."/>
            <person name="Barry K.W."/>
            <person name="Cichocki N."/>
            <person name="Veneault-Fourrey C."/>
            <person name="LaButti K."/>
            <person name="Lindquist E.A."/>
            <person name="Lipzen A."/>
            <person name="Lundell T."/>
            <person name="Morin E."/>
            <person name="Murat C."/>
            <person name="Riley R."/>
            <person name="Ohm R."/>
            <person name="Sun H."/>
            <person name="Tunlid A."/>
            <person name="Henrissat B."/>
            <person name="Grigoriev I.V."/>
            <person name="Hibbett D.S."/>
            <person name="Martin F."/>
        </authorList>
    </citation>
    <scope>NUCLEOTIDE SEQUENCE [LARGE SCALE GENOMIC DNA]</scope>
    <source>
        <strain evidence="16">h7</strain>
    </source>
</reference>
<keyword evidence="16" id="KW-1185">Reference proteome</keyword>
<dbReference type="GO" id="GO:0016705">
    <property type="term" value="F:oxidoreductase activity, acting on paired donors, with incorporation or reduction of molecular oxygen"/>
    <property type="evidence" value="ECO:0007669"/>
    <property type="project" value="InterPro"/>
</dbReference>
<reference evidence="15 16" key="1">
    <citation type="submission" date="2014-04" db="EMBL/GenBank/DDBJ databases">
        <authorList>
            <consortium name="DOE Joint Genome Institute"/>
            <person name="Kuo A."/>
            <person name="Gay G."/>
            <person name="Dore J."/>
            <person name="Kohler A."/>
            <person name="Nagy L.G."/>
            <person name="Floudas D."/>
            <person name="Copeland A."/>
            <person name="Barry K.W."/>
            <person name="Cichocki N."/>
            <person name="Veneault-Fourrey C."/>
            <person name="LaButti K."/>
            <person name="Lindquist E.A."/>
            <person name="Lipzen A."/>
            <person name="Lundell T."/>
            <person name="Morin E."/>
            <person name="Murat C."/>
            <person name="Sun H."/>
            <person name="Tunlid A."/>
            <person name="Henrissat B."/>
            <person name="Grigoriev I.V."/>
            <person name="Hibbett D.S."/>
            <person name="Martin F."/>
            <person name="Nordberg H.P."/>
            <person name="Cantor M.N."/>
            <person name="Hua S.X."/>
        </authorList>
    </citation>
    <scope>NUCLEOTIDE SEQUENCE [LARGE SCALE GENOMIC DNA]</scope>
    <source>
        <strain evidence="16">h7</strain>
    </source>
</reference>
<keyword evidence="10" id="KW-0408">Iron</keyword>
<organism evidence="15 16">
    <name type="scientific">Hebeloma cylindrosporum</name>
    <dbReference type="NCBI Taxonomy" id="76867"/>
    <lineage>
        <taxon>Eukaryota</taxon>
        <taxon>Fungi</taxon>
        <taxon>Dikarya</taxon>
        <taxon>Basidiomycota</taxon>
        <taxon>Agaricomycotina</taxon>
        <taxon>Agaricomycetes</taxon>
        <taxon>Agaricomycetidae</taxon>
        <taxon>Agaricales</taxon>
        <taxon>Agaricineae</taxon>
        <taxon>Hymenogastraceae</taxon>
        <taxon>Hebeloma</taxon>
    </lineage>
</organism>
<dbReference type="Pfam" id="PF00067">
    <property type="entry name" value="p450"/>
    <property type="match status" value="1"/>
</dbReference>
<evidence type="ECO:0000256" key="3">
    <source>
        <dbReference type="ARBA" id="ARBA00005179"/>
    </source>
</evidence>
<keyword evidence="12" id="KW-0472">Membrane</keyword>
<comment type="cofactor">
    <cofactor evidence="1">
        <name>heme</name>
        <dbReference type="ChEBI" id="CHEBI:30413"/>
    </cofactor>
</comment>
<evidence type="ECO:0000256" key="2">
    <source>
        <dbReference type="ARBA" id="ARBA00004167"/>
    </source>
</evidence>
<keyword evidence="7" id="KW-0479">Metal-binding</keyword>
<keyword evidence="9" id="KW-0560">Oxidoreductase</keyword>
<evidence type="ECO:0000256" key="14">
    <source>
        <dbReference type="SAM" id="MobiDB-lite"/>
    </source>
</evidence>
<dbReference type="STRING" id="686832.A0A0C2XFF0"/>
<evidence type="ECO:0000256" key="11">
    <source>
        <dbReference type="ARBA" id="ARBA00023033"/>
    </source>
</evidence>
<evidence type="ECO:0000256" key="13">
    <source>
        <dbReference type="ARBA" id="ARBA00023180"/>
    </source>
</evidence>
<evidence type="ECO:0000256" key="1">
    <source>
        <dbReference type="ARBA" id="ARBA00001971"/>
    </source>
</evidence>
<evidence type="ECO:0000313" key="15">
    <source>
        <dbReference type="EMBL" id="KIM36638.1"/>
    </source>
</evidence>
<dbReference type="PANTHER" id="PTHR46300">
    <property type="entry name" value="P450, PUTATIVE (EUROFUNG)-RELATED-RELATED"/>
    <property type="match status" value="1"/>
</dbReference>
<dbReference type="GO" id="GO:0020037">
    <property type="term" value="F:heme binding"/>
    <property type="evidence" value="ECO:0007669"/>
    <property type="project" value="InterPro"/>
</dbReference>
<dbReference type="OrthoDB" id="2789670at2759"/>
<evidence type="ECO:0000256" key="10">
    <source>
        <dbReference type="ARBA" id="ARBA00023004"/>
    </source>
</evidence>
<dbReference type="AlphaFoldDB" id="A0A0C2XFF0"/>
<keyword evidence="5" id="KW-0349">Heme</keyword>
<protein>
    <recommendedName>
        <fullName evidence="17">Cytochrome P450</fullName>
    </recommendedName>
</protein>
<dbReference type="EMBL" id="KN831803">
    <property type="protein sequence ID" value="KIM36638.1"/>
    <property type="molecule type" value="Genomic_DNA"/>
</dbReference>
<keyword evidence="13" id="KW-0325">Glycoprotein</keyword>
<feature type="region of interest" description="Disordered" evidence="14">
    <location>
        <begin position="226"/>
        <end position="252"/>
    </location>
</feature>
<evidence type="ECO:0008006" key="17">
    <source>
        <dbReference type="Google" id="ProtNLM"/>
    </source>
</evidence>
<evidence type="ECO:0000256" key="5">
    <source>
        <dbReference type="ARBA" id="ARBA00022617"/>
    </source>
</evidence>
<dbReference type="InterPro" id="IPR001128">
    <property type="entry name" value="Cyt_P450"/>
</dbReference>
<evidence type="ECO:0000256" key="9">
    <source>
        <dbReference type="ARBA" id="ARBA00023002"/>
    </source>
</evidence>
<keyword evidence="8" id="KW-1133">Transmembrane helix</keyword>
<dbReference type="InterPro" id="IPR050364">
    <property type="entry name" value="Cytochrome_P450_fung"/>
</dbReference>
<feature type="compositionally biased region" description="Basic and acidic residues" evidence="14">
    <location>
        <begin position="227"/>
        <end position="239"/>
    </location>
</feature>
<dbReference type="InterPro" id="IPR002401">
    <property type="entry name" value="Cyt_P450_E_grp-I"/>
</dbReference>
<dbReference type="PANTHER" id="PTHR46300:SF2">
    <property type="entry name" value="CYTOCHROME P450 MONOOXYGENASE ALNH-RELATED"/>
    <property type="match status" value="1"/>
</dbReference>
<evidence type="ECO:0000256" key="7">
    <source>
        <dbReference type="ARBA" id="ARBA00022723"/>
    </source>
</evidence>
<dbReference type="InterPro" id="IPR036396">
    <property type="entry name" value="Cyt_P450_sf"/>
</dbReference>
<sequence length="270" mass="30966">MSIIYGLPPLKDSDDPRILLVNRFVERALAAAAPGAFLVEYFTWMEHLPRWMSPWRRYAEDCFSRDSIMFEKLFSDTKHKIEAGDATDSVAAKLIEDQRTRNLTDKDSAWISATVYSAGAETSSGQLAWFILAMVLHPEAQERAQDEIDSVVGRDRLPTFQDYEQLPYVRALVKEVMRWRGVSPLGIPHRLCQDDWYNGHFLPKDTTCIVNSWQLNHDPDVYGPDADDFRPGRHLDESGKLMPPTPETKDESHVSYGFGRRWAVFSLSLR</sequence>
<dbReference type="SUPFAM" id="SSF48264">
    <property type="entry name" value="Cytochrome P450"/>
    <property type="match status" value="1"/>
</dbReference>
<accession>A0A0C2XFF0</accession>
<dbReference type="Proteomes" id="UP000053424">
    <property type="component" value="Unassembled WGS sequence"/>
</dbReference>
<comment type="pathway">
    <text evidence="3">Secondary metabolite biosynthesis.</text>
</comment>
<comment type="similarity">
    <text evidence="4">Belongs to the cytochrome P450 family.</text>
</comment>
<evidence type="ECO:0000256" key="6">
    <source>
        <dbReference type="ARBA" id="ARBA00022692"/>
    </source>
</evidence>
<dbReference type="Gene3D" id="1.10.630.10">
    <property type="entry name" value="Cytochrome P450"/>
    <property type="match status" value="1"/>
</dbReference>
<proteinExistence type="inferred from homology"/>
<evidence type="ECO:0000256" key="12">
    <source>
        <dbReference type="ARBA" id="ARBA00023136"/>
    </source>
</evidence>
<evidence type="ECO:0000313" key="16">
    <source>
        <dbReference type="Proteomes" id="UP000053424"/>
    </source>
</evidence>
<evidence type="ECO:0000256" key="8">
    <source>
        <dbReference type="ARBA" id="ARBA00022989"/>
    </source>
</evidence>
<name>A0A0C2XFF0_HEBCY</name>